<dbReference type="AlphaFoldDB" id="A0A448TVW2"/>
<dbReference type="GO" id="GO:0008800">
    <property type="term" value="F:beta-lactamase activity"/>
    <property type="evidence" value="ECO:0007669"/>
    <property type="project" value="UniProtKB-EC"/>
</dbReference>
<sequence>MKKICSISLVCLAMMGTAYAVETVTTTATAPVAVTAGMHNSSAVKTDPILGINQPANMTKNGNSLYLEKPVNLDMYTKLRTMAENSYARLTHLAENGDVKAQYALGYLYYKGEGVEQSDMRAFEWITRAAEAGYAKAQYELGVIYYYGFGQIYASEKEAAIWYERAAQNGFAKAQYVAGRLYLKGYGVKKSYPKAFKYFQRAADQSVVKAQYELGYMYQHGYGVKKSYEEAYKWYMRAADKKDGDAAYALGEMYRTGKFVKKSNVDAYNWFLKASQSEDQLASSNANIALTDLQKVLTPAERQQLNLH</sequence>
<keyword evidence="1" id="KW-0732">Signal</keyword>
<dbReference type="EC" id="3.5.2.6" evidence="2"/>
<dbReference type="Gene3D" id="1.25.40.10">
    <property type="entry name" value="Tetratricopeptide repeat domain"/>
    <property type="match status" value="2"/>
</dbReference>
<protein>
    <submittedName>
        <fullName evidence="2">Beta-lactamase hcpC</fullName>
        <ecNumber evidence="2">3.5.2.6</ecNumber>
    </submittedName>
</protein>
<proteinExistence type="predicted"/>
<dbReference type="SMART" id="SM00671">
    <property type="entry name" value="SEL1"/>
    <property type="match status" value="5"/>
</dbReference>
<keyword evidence="3" id="KW-1185">Reference proteome</keyword>
<reference evidence="2 3" key="1">
    <citation type="submission" date="2018-12" db="EMBL/GenBank/DDBJ databases">
        <authorList>
            <consortium name="Pathogen Informatics"/>
        </authorList>
    </citation>
    <scope>NUCLEOTIDE SEQUENCE [LARGE SCALE GENOMIC DNA]</scope>
    <source>
        <strain evidence="2 3">NCTC12871</strain>
    </source>
</reference>
<dbReference type="KEGG" id="adp:NCTC12871_01579"/>
<feature type="signal peptide" evidence="1">
    <location>
        <begin position="1"/>
        <end position="20"/>
    </location>
</feature>
<dbReference type="SUPFAM" id="SSF81901">
    <property type="entry name" value="HCP-like"/>
    <property type="match status" value="2"/>
</dbReference>
<dbReference type="InterPro" id="IPR050767">
    <property type="entry name" value="Sel1_AlgK"/>
</dbReference>
<dbReference type="InterPro" id="IPR011990">
    <property type="entry name" value="TPR-like_helical_dom_sf"/>
</dbReference>
<keyword evidence="2" id="KW-0378">Hydrolase</keyword>
<evidence type="ECO:0000313" key="2">
    <source>
        <dbReference type="EMBL" id="VEJ10071.1"/>
    </source>
</evidence>
<evidence type="ECO:0000256" key="1">
    <source>
        <dbReference type="SAM" id="SignalP"/>
    </source>
</evidence>
<feature type="chain" id="PRO_5019118028" evidence="1">
    <location>
        <begin position="21"/>
        <end position="308"/>
    </location>
</feature>
<dbReference type="PANTHER" id="PTHR11102:SF160">
    <property type="entry name" value="ERAD-ASSOCIATED E3 UBIQUITIN-PROTEIN LIGASE COMPONENT HRD3"/>
    <property type="match status" value="1"/>
</dbReference>
<dbReference type="Proteomes" id="UP000279799">
    <property type="component" value="Chromosome"/>
</dbReference>
<dbReference type="PANTHER" id="PTHR11102">
    <property type="entry name" value="SEL-1-LIKE PROTEIN"/>
    <property type="match status" value="1"/>
</dbReference>
<dbReference type="InterPro" id="IPR006597">
    <property type="entry name" value="Sel1-like"/>
</dbReference>
<dbReference type="EMBL" id="LR134510">
    <property type="protein sequence ID" value="VEJ10071.1"/>
    <property type="molecule type" value="Genomic_DNA"/>
</dbReference>
<dbReference type="RefSeq" id="WP_172594239.1">
    <property type="nucleotide sequence ID" value="NZ_LR134510.1"/>
</dbReference>
<gene>
    <name evidence="2" type="primary">hcpC_4</name>
    <name evidence="2" type="ORF">NCTC12871_01579</name>
</gene>
<name>A0A448TVW2_9PAST</name>
<evidence type="ECO:0000313" key="3">
    <source>
        <dbReference type="Proteomes" id="UP000279799"/>
    </source>
</evidence>
<accession>A0A448TVW2</accession>
<dbReference type="Pfam" id="PF08238">
    <property type="entry name" value="Sel1"/>
    <property type="match status" value="5"/>
</dbReference>
<organism evidence="2 3">
    <name type="scientific">Actinobacillus delphinicola</name>
    <dbReference type="NCBI Taxonomy" id="51161"/>
    <lineage>
        <taxon>Bacteria</taxon>
        <taxon>Pseudomonadati</taxon>
        <taxon>Pseudomonadota</taxon>
        <taxon>Gammaproteobacteria</taxon>
        <taxon>Pasteurellales</taxon>
        <taxon>Pasteurellaceae</taxon>
        <taxon>Actinobacillus</taxon>
    </lineage>
</organism>